<reference evidence="9 10" key="1">
    <citation type="journal article" date="2015" name="Sci. Rep.">
        <title>Genome of the facultative scuticociliatosis pathogen Pseudocohnilembus persalinus provides insight into its virulence through horizontal gene transfer.</title>
        <authorList>
            <person name="Xiong J."/>
            <person name="Wang G."/>
            <person name="Cheng J."/>
            <person name="Tian M."/>
            <person name="Pan X."/>
            <person name="Warren A."/>
            <person name="Jiang C."/>
            <person name="Yuan D."/>
            <person name="Miao W."/>
        </authorList>
    </citation>
    <scope>NUCLEOTIDE SEQUENCE [LARGE SCALE GENOMIC DNA]</scope>
    <source>
        <strain evidence="9">36N120E</strain>
    </source>
</reference>
<evidence type="ECO:0000256" key="4">
    <source>
        <dbReference type="ARBA" id="ARBA00022692"/>
    </source>
</evidence>
<sequence>MEINPDNNQNQSVNDQVLQQQLIERLEQTRHMKSQEFNDLKQKSFILREKLNAREQRQARTAFQRDSDIDHLVEKINNYEQEKKMASQYSWMDGRYWKYVFKNNIDLMSLLLMESTLMIGIYPILTIKTRQQAHHKLEDVCFFYKNNARKAPFYYGIGQAMTSLFVGNVIGYSVYKLANIQLNQNPYTTNLGLGMKNTLAFCIGDIVSSPFRIFFEVKRMAIQLNVQKYDHDQFLRNIRKSLLPFMLRDVSFRLIFNNLYNFMLYSDLYVKKWQTSNQDEQKYLQNALDRQNIPVTHQRQSTCLLISTFATVFLTNPIDMALTRLACQQYHKYTGFVNCLKTIYSGFGFRTAYFLITGSAMVNFYEPIRSIFSEAYE</sequence>
<dbReference type="InParanoid" id="A0A0V0QCG2"/>
<evidence type="ECO:0000256" key="1">
    <source>
        <dbReference type="ARBA" id="ARBA00004370"/>
    </source>
</evidence>
<keyword evidence="7 8" id="KW-0472">Membrane</keyword>
<comment type="caution">
    <text evidence="9">The sequence shown here is derived from an EMBL/GenBank/DDBJ whole genome shotgun (WGS) entry which is preliminary data.</text>
</comment>
<evidence type="ECO:0000256" key="8">
    <source>
        <dbReference type="SAM" id="Phobius"/>
    </source>
</evidence>
<evidence type="ECO:0000256" key="5">
    <source>
        <dbReference type="ARBA" id="ARBA00022737"/>
    </source>
</evidence>
<evidence type="ECO:0000256" key="2">
    <source>
        <dbReference type="ARBA" id="ARBA00006375"/>
    </source>
</evidence>
<evidence type="ECO:0000256" key="3">
    <source>
        <dbReference type="ARBA" id="ARBA00022448"/>
    </source>
</evidence>
<dbReference type="Proteomes" id="UP000054937">
    <property type="component" value="Unassembled WGS sequence"/>
</dbReference>
<keyword evidence="10" id="KW-1185">Reference proteome</keyword>
<comment type="subcellular location">
    <subcellularLocation>
        <location evidence="1">Membrane</location>
    </subcellularLocation>
</comment>
<dbReference type="GO" id="GO:0016020">
    <property type="term" value="C:membrane"/>
    <property type="evidence" value="ECO:0007669"/>
    <property type="project" value="UniProtKB-SubCell"/>
</dbReference>
<feature type="transmembrane region" description="Helical" evidence="8">
    <location>
        <begin position="153"/>
        <end position="175"/>
    </location>
</feature>
<dbReference type="EMBL" id="LDAU01000202">
    <property type="protein sequence ID" value="KRW99896.1"/>
    <property type="molecule type" value="Genomic_DNA"/>
</dbReference>
<feature type="transmembrane region" description="Helical" evidence="8">
    <location>
        <begin position="107"/>
        <end position="127"/>
    </location>
</feature>
<keyword evidence="3" id="KW-0813">Transport</keyword>
<dbReference type="Gene3D" id="1.50.40.10">
    <property type="entry name" value="Mitochondrial carrier domain"/>
    <property type="match status" value="1"/>
</dbReference>
<dbReference type="InterPro" id="IPR023395">
    <property type="entry name" value="MCP_dom_sf"/>
</dbReference>
<evidence type="ECO:0000313" key="10">
    <source>
        <dbReference type="Proteomes" id="UP000054937"/>
    </source>
</evidence>
<keyword evidence="6 8" id="KW-1133">Transmembrane helix</keyword>
<keyword evidence="5" id="KW-0677">Repeat</keyword>
<accession>A0A0V0QCG2</accession>
<comment type="similarity">
    <text evidence="2">Belongs to the mitochondrial carrier (TC 2.A.29) family.</text>
</comment>
<proteinExistence type="inferred from homology"/>
<evidence type="ECO:0000256" key="7">
    <source>
        <dbReference type="ARBA" id="ARBA00023136"/>
    </source>
</evidence>
<evidence type="ECO:0000256" key="6">
    <source>
        <dbReference type="ARBA" id="ARBA00022989"/>
    </source>
</evidence>
<name>A0A0V0QCG2_PSEPJ</name>
<protein>
    <submittedName>
        <fullName evidence="9">Mitochondrial carrier domain</fullName>
    </submittedName>
</protein>
<dbReference type="PANTHER" id="PTHR45667">
    <property type="entry name" value="S-ADENOSYLMETHIONINE MITOCHONDRIAL CARRIER PROTEIN"/>
    <property type="match status" value="1"/>
</dbReference>
<dbReference type="AlphaFoldDB" id="A0A0V0QCG2"/>
<keyword evidence="4 8" id="KW-0812">Transmembrane</keyword>
<organism evidence="9 10">
    <name type="scientific">Pseudocohnilembus persalinus</name>
    <name type="common">Ciliate</name>
    <dbReference type="NCBI Taxonomy" id="266149"/>
    <lineage>
        <taxon>Eukaryota</taxon>
        <taxon>Sar</taxon>
        <taxon>Alveolata</taxon>
        <taxon>Ciliophora</taxon>
        <taxon>Intramacronucleata</taxon>
        <taxon>Oligohymenophorea</taxon>
        <taxon>Scuticociliatia</taxon>
        <taxon>Philasterida</taxon>
        <taxon>Pseudocohnilembidae</taxon>
        <taxon>Pseudocohnilembus</taxon>
    </lineage>
</organism>
<evidence type="ECO:0000313" key="9">
    <source>
        <dbReference type="EMBL" id="KRW99896.1"/>
    </source>
</evidence>
<gene>
    <name evidence="9" type="ORF">PPERSA_12572</name>
</gene>
<dbReference type="OMA" id="HYIKSYM"/>
<dbReference type="SUPFAM" id="SSF103506">
    <property type="entry name" value="Mitochondrial carrier"/>
    <property type="match status" value="1"/>
</dbReference>
<dbReference type="OrthoDB" id="290162at2759"/>